<feature type="transmembrane region" description="Helical" evidence="2">
    <location>
        <begin position="205"/>
        <end position="222"/>
    </location>
</feature>
<feature type="transmembrane region" description="Helical" evidence="2">
    <location>
        <begin position="72"/>
        <end position="91"/>
    </location>
</feature>
<dbReference type="InterPro" id="IPR049504">
    <property type="entry name" value="O-antigen_lig"/>
</dbReference>
<keyword evidence="2" id="KW-0472">Membrane</keyword>
<keyword evidence="2" id="KW-1133">Transmembrane helix</keyword>
<keyword evidence="4" id="KW-1185">Reference proteome</keyword>
<feature type="transmembrane region" description="Helical" evidence="2">
    <location>
        <begin position="259"/>
        <end position="280"/>
    </location>
</feature>
<proteinExistence type="predicted"/>
<feature type="transmembrane region" description="Helical" evidence="2">
    <location>
        <begin position="228"/>
        <end position="247"/>
    </location>
</feature>
<sequence>MLPLQKKNHEKIILAFFYFISLQPIIDVLTTFTIVQLHSSATVGIVIRMIYMLASLLFMASFYKKVPFAKWATIYVVIWGIFVLGNLGINFSQKPNFALFDEIKFFIKISYFNIVLLNFIFIYKYFSNKDSLFKFFLRNIVWSALIIGLVMLISILTGTSLKSYQWTKIGFTGWFFAGNEIGAILAIILPIVTYFAIIRTNNIQTSYYWIPVLLSGFSLIMLGTKVGLGALFITLFMGLLSVVVAMFRKKMPTANLKLNALVLFFLIVVIAISTPFTPVYKNTYSHMELIGMDTDKADDPQPKTKEEKKKEKEKSKKQVESLILSSRDIYLNKYKKYYQSSPVSQKIMGMGYAGNYKKEAKMIEMDYFDIFYSTGPIGTILYFFPLVFLFIYSAVWALKHLADVFLPKNTMLISSIVLGLGIANFAGHVYTAPAVSIYLAVIIAYFYYDIKSTSKIKI</sequence>
<feature type="transmembrane region" description="Helical" evidence="2">
    <location>
        <begin position="103"/>
        <end position="123"/>
    </location>
</feature>
<evidence type="ECO:0000313" key="3">
    <source>
        <dbReference type="EMBL" id="MDQ0215258.1"/>
    </source>
</evidence>
<keyword evidence="2" id="KW-0812">Transmembrane</keyword>
<evidence type="ECO:0008006" key="5">
    <source>
        <dbReference type="Google" id="ProtNLM"/>
    </source>
</evidence>
<comment type="caution">
    <text evidence="3">The sequence shown here is derived from an EMBL/GenBank/DDBJ whole genome shotgun (WGS) entry which is preliminary data.</text>
</comment>
<feature type="transmembrane region" description="Helical" evidence="2">
    <location>
        <begin position="429"/>
        <end position="448"/>
    </location>
</feature>
<dbReference type="Proteomes" id="UP001237207">
    <property type="component" value="Unassembled WGS sequence"/>
</dbReference>
<dbReference type="EMBL" id="JAUSUC010000017">
    <property type="protein sequence ID" value="MDQ0215258.1"/>
    <property type="molecule type" value="Genomic_DNA"/>
</dbReference>
<feature type="transmembrane region" description="Helical" evidence="2">
    <location>
        <begin position="41"/>
        <end position="60"/>
    </location>
</feature>
<dbReference type="RefSeq" id="WP_307257256.1">
    <property type="nucleotide sequence ID" value="NZ_JAUSUC010000017.1"/>
</dbReference>
<reference evidence="3" key="1">
    <citation type="submission" date="2023-07" db="EMBL/GenBank/DDBJ databases">
        <title>Genomic Encyclopedia of Type Strains, Phase IV (KMG-IV): sequencing the most valuable type-strain genomes for metagenomic binning, comparative biology and taxonomic classification.</title>
        <authorList>
            <person name="Goeker M."/>
        </authorList>
    </citation>
    <scope>NUCLEOTIDE SEQUENCE</scope>
    <source>
        <strain evidence="3">DSM 23947</strain>
    </source>
</reference>
<accession>A0AAJ1SYQ0</accession>
<feature type="transmembrane region" description="Helical" evidence="2">
    <location>
        <begin position="380"/>
        <end position="398"/>
    </location>
</feature>
<feature type="transmembrane region" description="Helical" evidence="2">
    <location>
        <begin position="12"/>
        <end position="35"/>
    </location>
</feature>
<evidence type="ECO:0000256" key="2">
    <source>
        <dbReference type="SAM" id="Phobius"/>
    </source>
</evidence>
<name>A0AAJ1SYQ0_9BACI</name>
<feature type="transmembrane region" description="Helical" evidence="2">
    <location>
        <begin position="405"/>
        <end position="423"/>
    </location>
</feature>
<protein>
    <recommendedName>
        <fullName evidence="5">O-antigen ligase like membrane protein</fullName>
    </recommendedName>
</protein>
<evidence type="ECO:0000256" key="1">
    <source>
        <dbReference type="SAM" id="MobiDB-lite"/>
    </source>
</evidence>
<gene>
    <name evidence="3" type="ORF">J2S13_001658</name>
</gene>
<evidence type="ECO:0000313" key="4">
    <source>
        <dbReference type="Proteomes" id="UP001237207"/>
    </source>
</evidence>
<feature type="transmembrane region" description="Helical" evidence="2">
    <location>
        <begin position="135"/>
        <end position="156"/>
    </location>
</feature>
<feature type="region of interest" description="Disordered" evidence="1">
    <location>
        <begin position="293"/>
        <end position="317"/>
    </location>
</feature>
<organism evidence="3 4">
    <name type="scientific">Oikeobacillus pervagus</name>
    <dbReference type="NCBI Taxonomy" id="1325931"/>
    <lineage>
        <taxon>Bacteria</taxon>
        <taxon>Bacillati</taxon>
        <taxon>Bacillota</taxon>
        <taxon>Bacilli</taxon>
        <taxon>Bacillales</taxon>
        <taxon>Bacillaceae</taxon>
        <taxon>Oikeobacillus</taxon>
    </lineage>
</organism>
<dbReference type="Pfam" id="PF13425">
    <property type="entry name" value="O-antigen_lig"/>
    <property type="match status" value="1"/>
</dbReference>
<feature type="transmembrane region" description="Helical" evidence="2">
    <location>
        <begin position="176"/>
        <end position="198"/>
    </location>
</feature>
<dbReference type="AlphaFoldDB" id="A0AAJ1SYQ0"/>